<dbReference type="EMBL" id="AGNL01019115">
    <property type="protein sequence ID" value="EJK62108.1"/>
    <property type="molecule type" value="Genomic_DNA"/>
</dbReference>
<dbReference type="PANTHER" id="PTHR43762:SF1">
    <property type="entry name" value="D-ARABINONO-1,4-LACTONE OXIDASE"/>
    <property type="match status" value="1"/>
</dbReference>
<feature type="region of interest" description="Disordered" evidence="2">
    <location>
        <begin position="1"/>
        <end position="64"/>
    </location>
</feature>
<name>K0S7L9_THAOC</name>
<dbReference type="GO" id="GO:0003885">
    <property type="term" value="F:D-arabinono-1,4-lactone oxidase activity"/>
    <property type="evidence" value="ECO:0007669"/>
    <property type="project" value="InterPro"/>
</dbReference>
<protein>
    <recommendedName>
        <fullName evidence="3">FAD-binding PCMH-type domain-containing protein</fullName>
    </recommendedName>
</protein>
<keyword evidence="1" id="KW-0560">Oxidoreductase</keyword>
<dbReference type="GO" id="GO:0016020">
    <property type="term" value="C:membrane"/>
    <property type="evidence" value="ECO:0007669"/>
    <property type="project" value="InterPro"/>
</dbReference>
<dbReference type="InterPro" id="IPR036318">
    <property type="entry name" value="FAD-bd_PCMH-like_sf"/>
</dbReference>
<feature type="non-terminal residue" evidence="4">
    <location>
        <position position="1"/>
    </location>
</feature>
<dbReference type="InterPro" id="IPR016169">
    <property type="entry name" value="FAD-bd_PCMH_sub2"/>
</dbReference>
<dbReference type="Gene3D" id="3.30.43.10">
    <property type="entry name" value="Uridine Diphospho-n-acetylenolpyruvylglucosamine Reductase, domain 2"/>
    <property type="match status" value="1"/>
</dbReference>
<dbReference type="SUPFAM" id="SSF56176">
    <property type="entry name" value="FAD-binding/transporter-associated domain-like"/>
    <property type="match status" value="1"/>
</dbReference>
<accession>K0S7L9</accession>
<dbReference type="OMA" id="YMANAIF"/>
<organism evidence="4 5">
    <name type="scientific">Thalassiosira oceanica</name>
    <name type="common">Marine diatom</name>
    <dbReference type="NCBI Taxonomy" id="159749"/>
    <lineage>
        <taxon>Eukaryota</taxon>
        <taxon>Sar</taxon>
        <taxon>Stramenopiles</taxon>
        <taxon>Ochrophyta</taxon>
        <taxon>Bacillariophyta</taxon>
        <taxon>Coscinodiscophyceae</taxon>
        <taxon>Thalassiosirophycidae</taxon>
        <taxon>Thalassiosirales</taxon>
        <taxon>Thalassiosiraceae</taxon>
        <taxon>Thalassiosira</taxon>
    </lineage>
</organism>
<keyword evidence="5" id="KW-1185">Reference proteome</keyword>
<gene>
    <name evidence="4" type="ORF">THAOC_17294</name>
</gene>
<feature type="domain" description="FAD-binding PCMH-type" evidence="3">
    <location>
        <begin position="134"/>
        <end position="314"/>
    </location>
</feature>
<sequence length="695" mass="75796">WWGLESDLSTCSRPPSSSSFPSASDSRTARPSRTRVATSSTRREAAGVGPARTGSSATPGTGRCASLPYRDYGEPCDALVRPCRSGLRCSAACGICVDGAEDDLAPLPPRDDGPSSASACGMSSDIVFRTWAGTVLTDHPVLLPKGDGELRTILSRAKDGGCKVRPMGSSHSAPGVVAEEGGEGDVVVISLAEYVSSDPDWAGPTLVGSGDAATARVPAGATQLELYAAIRPRGYFLPTQTAGWLFTMGGIVGNFVHGGAFGKGPVHNHVVSLRVMKHDGAVDIVDDAVNLSYWRNSFGLLGLILGVEVEVVRRPSFFFGTLPLTTVPGGWTRSNFESYVADVRSSHTAAEFFMNPHTREILAVVQGDRRYETVVPPISDGECKWNFWRAECRPRDKCSYQYNYGDWSLSQSCRSKVRPSPTADGMCAWDYAVGTCRQPRHCSYQYELGDLNLDQSCRLTIPAPPGRAAMEAEYAKLLENNKQLGLDGVPLGDDRLQQAAFCLASRVGLERLMLEQSLTEIARLVREAYEATNDGFFIGESIPLPTPFLGYLVPAEWLFDVLHAITELEYVLSAPTEWRYVTFDEDEAAVLQPAVTPGEWAAVEVVSIEIPEFTPADWRFQFWQIERIFRSVGGVPHTGKYFGMAANRESGLMEPFREGLEDLVEEGRRDSFRAYAHTVDPEGLFRSGYMANAIF</sequence>
<dbReference type="PANTHER" id="PTHR43762">
    <property type="entry name" value="L-GULONOLACTONE OXIDASE"/>
    <property type="match status" value="1"/>
</dbReference>
<dbReference type="AlphaFoldDB" id="K0S7L9"/>
<dbReference type="InterPro" id="IPR006094">
    <property type="entry name" value="Oxid_FAD_bind_N"/>
</dbReference>
<evidence type="ECO:0000313" key="5">
    <source>
        <dbReference type="Proteomes" id="UP000266841"/>
    </source>
</evidence>
<dbReference type="Proteomes" id="UP000266841">
    <property type="component" value="Unassembled WGS sequence"/>
</dbReference>
<dbReference type="GO" id="GO:0071949">
    <property type="term" value="F:FAD binding"/>
    <property type="evidence" value="ECO:0007669"/>
    <property type="project" value="InterPro"/>
</dbReference>
<evidence type="ECO:0000256" key="1">
    <source>
        <dbReference type="ARBA" id="ARBA00023002"/>
    </source>
</evidence>
<evidence type="ECO:0000259" key="3">
    <source>
        <dbReference type="PROSITE" id="PS51387"/>
    </source>
</evidence>
<dbReference type="Pfam" id="PF01565">
    <property type="entry name" value="FAD_binding_4"/>
    <property type="match status" value="1"/>
</dbReference>
<evidence type="ECO:0000313" key="4">
    <source>
        <dbReference type="EMBL" id="EJK62108.1"/>
    </source>
</evidence>
<dbReference type="Pfam" id="PF04030">
    <property type="entry name" value="ALO"/>
    <property type="match status" value="1"/>
</dbReference>
<feature type="compositionally biased region" description="Low complexity" evidence="2">
    <location>
        <begin position="1"/>
        <end position="40"/>
    </location>
</feature>
<dbReference type="InterPro" id="IPR007173">
    <property type="entry name" value="ALO_C"/>
</dbReference>
<dbReference type="PROSITE" id="PS51387">
    <property type="entry name" value="FAD_PCMH"/>
    <property type="match status" value="1"/>
</dbReference>
<dbReference type="InterPro" id="IPR010031">
    <property type="entry name" value="FAD_lactone_oxidase-like"/>
</dbReference>
<evidence type="ECO:0000256" key="2">
    <source>
        <dbReference type="SAM" id="MobiDB-lite"/>
    </source>
</evidence>
<dbReference type="eggNOG" id="ENOG502STK2">
    <property type="taxonomic scope" value="Eukaryota"/>
</dbReference>
<dbReference type="InterPro" id="IPR016167">
    <property type="entry name" value="FAD-bd_PCMH_sub1"/>
</dbReference>
<dbReference type="InterPro" id="IPR016166">
    <property type="entry name" value="FAD-bd_PCMH"/>
</dbReference>
<dbReference type="Gene3D" id="3.30.465.10">
    <property type="match status" value="1"/>
</dbReference>
<reference evidence="4 5" key="1">
    <citation type="journal article" date="2012" name="Genome Biol.">
        <title>Genome and low-iron response of an oceanic diatom adapted to chronic iron limitation.</title>
        <authorList>
            <person name="Lommer M."/>
            <person name="Specht M."/>
            <person name="Roy A.S."/>
            <person name="Kraemer L."/>
            <person name="Andreson R."/>
            <person name="Gutowska M.A."/>
            <person name="Wolf J."/>
            <person name="Bergner S.V."/>
            <person name="Schilhabel M.B."/>
            <person name="Klostermeier U.C."/>
            <person name="Beiko R.G."/>
            <person name="Rosenstiel P."/>
            <person name="Hippler M."/>
            <person name="Laroche J."/>
        </authorList>
    </citation>
    <scope>NUCLEOTIDE SEQUENCE [LARGE SCALE GENOMIC DNA]</scope>
    <source>
        <strain evidence="4 5">CCMP1005</strain>
    </source>
</reference>
<comment type="caution">
    <text evidence="4">The sequence shown here is derived from an EMBL/GenBank/DDBJ whole genome shotgun (WGS) entry which is preliminary data.</text>
</comment>
<dbReference type="OrthoDB" id="45007at2759"/>
<proteinExistence type="predicted"/>